<dbReference type="EMBL" id="CAJVPV010002737">
    <property type="protein sequence ID" value="CAG8534560.1"/>
    <property type="molecule type" value="Genomic_DNA"/>
</dbReference>
<dbReference type="Pfam" id="PF04548">
    <property type="entry name" value="AIG1"/>
    <property type="match status" value="1"/>
</dbReference>
<evidence type="ECO:0000259" key="4">
    <source>
        <dbReference type="Pfam" id="PF04548"/>
    </source>
</evidence>
<protein>
    <submittedName>
        <fullName evidence="5">6729_t:CDS:1</fullName>
    </submittedName>
</protein>
<keyword evidence="1" id="KW-0547">Nucleotide-binding</keyword>
<evidence type="ECO:0000256" key="3">
    <source>
        <dbReference type="SAM" id="Phobius"/>
    </source>
</evidence>
<keyword evidence="2" id="KW-0342">GTP-binding</keyword>
<dbReference type="PANTHER" id="PTHR10903:SF184">
    <property type="entry name" value="GTP-BINDING PROTEIN A"/>
    <property type="match status" value="1"/>
</dbReference>
<dbReference type="PANTHER" id="PTHR10903">
    <property type="entry name" value="GTPASE, IMAP FAMILY MEMBER-RELATED"/>
    <property type="match status" value="1"/>
</dbReference>
<dbReference type="GO" id="GO:0005525">
    <property type="term" value="F:GTP binding"/>
    <property type="evidence" value="ECO:0007669"/>
    <property type="project" value="UniProtKB-KW"/>
</dbReference>
<gene>
    <name evidence="5" type="ORF">AMORRO_LOCUS4833</name>
</gene>
<feature type="transmembrane region" description="Helical" evidence="3">
    <location>
        <begin position="244"/>
        <end position="262"/>
    </location>
</feature>
<keyword evidence="3" id="KW-0812">Transmembrane</keyword>
<organism evidence="5 6">
    <name type="scientific">Acaulospora morrowiae</name>
    <dbReference type="NCBI Taxonomy" id="94023"/>
    <lineage>
        <taxon>Eukaryota</taxon>
        <taxon>Fungi</taxon>
        <taxon>Fungi incertae sedis</taxon>
        <taxon>Mucoromycota</taxon>
        <taxon>Glomeromycotina</taxon>
        <taxon>Glomeromycetes</taxon>
        <taxon>Diversisporales</taxon>
        <taxon>Acaulosporaceae</taxon>
        <taxon>Acaulospora</taxon>
    </lineage>
</organism>
<keyword evidence="3" id="KW-0472">Membrane</keyword>
<feature type="domain" description="AIG1-type G" evidence="4">
    <location>
        <begin position="27"/>
        <end position="192"/>
    </location>
</feature>
<proteinExistence type="predicted"/>
<dbReference type="OrthoDB" id="5985928at2759"/>
<keyword evidence="6" id="KW-1185">Reference proteome</keyword>
<sequence length="263" mass="29987">MDASIKLDIEQNKSNISVSEAVDQPAIFLIGLQGAGKSMVGNMLLGGYTTNPEAIRFEVHDENHEEDERKSIGIRTAEVEIHDRKYTLVDTPGIIATETYSRRSWDEIIKANTKAMEKYGVQAYILIFASTRLTAADKMHIEEVIKILRADRLIIVFTKRRKDITIDREKMESTFNEDLRSILKSINNRWVVAPDLDIFGTSEEGKKVIEKNMDELKRIISEIKAPSRKFIGFKELFTRNLKEIVVITSLVIATLIVVLLYVK</sequence>
<dbReference type="AlphaFoldDB" id="A0A9N9AM46"/>
<evidence type="ECO:0000256" key="2">
    <source>
        <dbReference type="ARBA" id="ARBA00023134"/>
    </source>
</evidence>
<dbReference type="InterPro" id="IPR006703">
    <property type="entry name" value="G_AIG1"/>
</dbReference>
<keyword evidence="3" id="KW-1133">Transmembrane helix</keyword>
<reference evidence="5" key="1">
    <citation type="submission" date="2021-06" db="EMBL/GenBank/DDBJ databases">
        <authorList>
            <person name="Kallberg Y."/>
            <person name="Tangrot J."/>
            <person name="Rosling A."/>
        </authorList>
    </citation>
    <scope>NUCLEOTIDE SEQUENCE</scope>
    <source>
        <strain evidence="5">CL551</strain>
    </source>
</reference>
<dbReference type="Proteomes" id="UP000789342">
    <property type="component" value="Unassembled WGS sequence"/>
</dbReference>
<evidence type="ECO:0000313" key="5">
    <source>
        <dbReference type="EMBL" id="CAG8534560.1"/>
    </source>
</evidence>
<evidence type="ECO:0000313" key="6">
    <source>
        <dbReference type="Proteomes" id="UP000789342"/>
    </source>
</evidence>
<comment type="caution">
    <text evidence="5">The sequence shown here is derived from an EMBL/GenBank/DDBJ whole genome shotgun (WGS) entry which is preliminary data.</text>
</comment>
<accession>A0A9N9AM46</accession>
<dbReference type="SUPFAM" id="SSF52540">
    <property type="entry name" value="P-loop containing nucleoside triphosphate hydrolases"/>
    <property type="match status" value="1"/>
</dbReference>
<dbReference type="Gene3D" id="3.40.50.300">
    <property type="entry name" value="P-loop containing nucleotide triphosphate hydrolases"/>
    <property type="match status" value="1"/>
</dbReference>
<name>A0A9N9AM46_9GLOM</name>
<evidence type="ECO:0000256" key="1">
    <source>
        <dbReference type="ARBA" id="ARBA00022741"/>
    </source>
</evidence>
<dbReference type="InterPro" id="IPR045058">
    <property type="entry name" value="GIMA/IAN/Toc"/>
</dbReference>
<dbReference type="InterPro" id="IPR027417">
    <property type="entry name" value="P-loop_NTPase"/>
</dbReference>